<sequence length="76" mass="8250">MDDMTDMALTFDDIKQGVAIAGIMPDQSVTVVAAMPLGDDAINLFYTTADGGTGSEIIDSAATTCSFNEQWYRYWD</sequence>
<proteinExistence type="predicted"/>
<keyword evidence="2" id="KW-1185">Reference proteome</keyword>
<gene>
    <name evidence="1" type="ORF">BTIS_1890</name>
</gene>
<dbReference type="RefSeq" id="WP_094664938.1">
    <property type="nucleotide sequence ID" value="NZ_MWWV01000017.1"/>
</dbReference>
<evidence type="ECO:0000313" key="1">
    <source>
        <dbReference type="EMBL" id="OZG55663.1"/>
    </source>
</evidence>
<dbReference type="EMBL" id="MWWV01000017">
    <property type="protein sequence ID" value="OZG55663.1"/>
    <property type="molecule type" value="Genomic_DNA"/>
</dbReference>
<comment type="caution">
    <text evidence="1">The sequence shown here is derived from an EMBL/GenBank/DDBJ whole genome shotgun (WGS) entry which is preliminary data.</text>
</comment>
<dbReference type="AlphaFoldDB" id="A0A261F9K2"/>
<reference evidence="1 2" key="1">
    <citation type="journal article" date="2017" name="BMC Genomics">
        <title>Comparative genomic and phylogenomic analyses of the Bifidobacteriaceae family.</title>
        <authorList>
            <person name="Lugli G.A."/>
            <person name="Milani C."/>
            <person name="Turroni F."/>
            <person name="Duranti S."/>
            <person name="Mancabelli L."/>
            <person name="Mangifesta M."/>
            <person name="Ferrario C."/>
            <person name="Modesto M."/>
            <person name="Mattarelli P."/>
            <person name="Jiri K."/>
            <person name="van Sinderen D."/>
            <person name="Ventura M."/>
        </authorList>
    </citation>
    <scope>NUCLEOTIDE SEQUENCE [LARGE SCALE GENOMIC DNA]</scope>
    <source>
        <strain evidence="1 2">DSM 100201</strain>
    </source>
</reference>
<dbReference type="Proteomes" id="UP000216444">
    <property type="component" value="Unassembled WGS sequence"/>
</dbReference>
<accession>A0A261F9K2</accession>
<evidence type="ECO:0000313" key="2">
    <source>
        <dbReference type="Proteomes" id="UP000216444"/>
    </source>
</evidence>
<organism evidence="1 2">
    <name type="scientific">Bifidobacterium tissieri</name>
    <dbReference type="NCBI Taxonomy" id="1630162"/>
    <lineage>
        <taxon>Bacteria</taxon>
        <taxon>Bacillati</taxon>
        <taxon>Actinomycetota</taxon>
        <taxon>Actinomycetes</taxon>
        <taxon>Bifidobacteriales</taxon>
        <taxon>Bifidobacteriaceae</taxon>
        <taxon>Bifidobacterium</taxon>
    </lineage>
</organism>
<protein>
    <submittedName>
        <fullName evidence="1">Uncharacterized protein</fullName>
    </submittedName>
</protein>
<name>A0A261F9K2_9BIFI</name>